<feature type="domain" description="TF-B3" evidence="6">
    <location>
        <begin position="120"/>
        <end position="156"/>
    </location>
</feature>
<evidence type="ECO:0000256" key="1">
    <source>
        <dbReference type="ARBA" id="ARBA00004123"/>
    </source>
</evidence>
<protein>
    <submittedName>
        <fullName evidence="7">Auxin response factor 11</fullName>
    </submittedName>
</protein>
<evidence type="ECO:0000256" key="4">
    <source>
        <dbReference type="ARBA" id="ARBA00023163"/>
    </source>
</evidence>
<dbReference type="SUPFAM" id="SSF101936">
    <property type="entry name" value="DNA-binding pseudobarrel domain"/>
    <property type="match status" value="1"/>
</dbReference>
<dbReference type="SMART" id="SM01019">
    <property type="entry name" value="B3"/>
    <property type="match status" value="1"/>
</dbReference>
<evidence type="ECO:0000313" key="8">
    <source>
        <dbReference type="Proteomes" id="UP000623129"/>
    </source>
</evidence>
<name>A0A833RCR2_9POAL</name>
<dbReference type="GO" id="GO:0003677">
    <property type="term" value="F:DNA binding"/>
    <property type="evidence" value="ECO:0007669"/>
    <property type="project" value="UniProtKB-KW"/>
</dbReference>
<comment type="subcellular location">
    <subcellularLocation>
        <location evidence="1">Nucleus</location>
    </subcellularLocation>
</comment>
<keyword evidence="8" id="KW-1185">Reference proteome</keyword>
<dbReference type="AlphaFoldDB" id="A0A833RCR2"/>
<evidence type="ECO:0000256" key="5">
    <source>
        <dbReference type="ARBA" id="ARBA00023242"/>
    </source>
</evidence>
<keyword evidence="2" id="KW-0805">Transcription regulation</keyword>
<dbReference type="Gene3D" id="2.40.330.10">
    <property type="entry name" value="DNA-binding pseudobarrel domain"/>
    <property type="match status" value="1"/>
</dbReference>
<comment type="caution">
    <text evidence="7">The sequence shown here is derived from an EMBL/GenBank/DDBJ whole genome shotgun (WGS) entry which is preliminary data.</text>
</comment>
<dbReference type="PROSITE" id="PS50863">
    <property type="entry name" value="B3"/>
    <property type="match status" value="1"/>
</dbReference>
<keyword evidence="5" id="KW-0539">Nucleus</keyword>
<proteinExistence type="predicted"/>
<evidence type="ECO:0000313" key="7">
    <source>
        <dbReference type="EMBL" id="KAF3333696.1"/>
    </source>
</evidence>
<accession>A0A833RCR2</accession>
<evidence type="ECO:0000256" key="2">
    <source>
        <dbReference type="ARBA" id="ARBA00023015"/>
    </source>
</evidence>
<dbReference type="InterPro" id="IPR003340">
    <property type="entry name" value="B3_DNA-bd"/>
</dbReference>
<dbReference type="PANTHER" id="PTHR31384">
    <property type="entry name" value="AUXIN RESPONSE FACTOR 4-RELATED"/>
    <property type="match status" value="1"/>
</dbReference>
<keyword evidence="3" id="KW-0238">DNA-binding</keyword>
<dbReference type="CDD" id="cd10017">
    <property type="entry name" value="B3_DNA"/>
    <property type="match status" value="1"/>
</dbReference>
<dbReference type="PANTHER" id="PTHR31384:SF94">
    <property type="entry name" value="AUXIN RESPONSE FACTOR 17"/>
    <property type="match status" value="1"/>
</dbReference>
<dbReference type="OrthoDB" id="1414159at2759"/>
<dbReference type="Proteomes" id="UP000623129">
    <property type="component" value="Unassembled WGS sequence"/>
</dbReference>
<organism evidence="7 8">
    <name type="scientific">Carex littledalei</name>
    <dbReference type="NCBI Taxonomy" id="544730"/>
    <lineage>
        <taxon>Eukaryota</taxon>
        <taxon>Viridiplantae</taxon>
        <taxon>Streptophyta</taxon>
        <taxon>Embryophyta</taxon>
        <taxon>Tracheophyta</taxon>
        <taxon>Spermatophyta</taxon>
        <taxon>Magnoliopsida</taxon>
        <taxon>Liliopsida</taxon>
        <taxon>Poales</taxon>
        <taxon>Cyperaceae</taxon>
        <taxon>Cyperoideae</taxon>
        <taxon>Cariceae</taxon>
        <taxon>Carex</taxon>
        <taxon>Carex subgen. Euthyceras</taxon>
    </lineage>
</organism>
<evidence type="ECO:0000256" key="3">
    <source>
        <dbReference type="ARBA" id="ARBA00023125"/>
    </source>
</evidence>
<evidence type="ECO:0000259" key="6">
    <source>
        <dbReference type="PROSITE" id="PS50863"/>
    </source>
</evidence>
<dbReference type="GO" id="GO:0005634">
    <property type="term" value="C:nucleus"/>
    <property type="evidence" value="ECO:0007669"/>
    <property type="project" value="UniProtKB-SubCell"/>
</dbReference>
<sequence length="253" mass="28232">MRFVSEDAPHVGSLVYYFPEEGFLEQCASVPSGIDPDLPLFLCSVESVCLLADPNSDEVYSVTSLNPITSSSCHFNDYYSSTSPPQTHPALFSSKVLSRSDTTTGSFTHIYRGSPKRNWLTTGWSKFVRDKNLTVGDTIVFIRDENDLFLGVQREKHYVRSRVAAEELLDAVMAAAEGRRFQVRSRDAPRLSVVAKEIVERHVLTESGSANVRIKMTDKVRTLVLQNATPGSLIKILGECIEEEKAEIPEVRE</sequence>
<reference evidence="7" key="1">
    <citation type="submission" date="2020-01" db="EMBL/GenBank/DDBJ databases">
        <title>Genome sequence of Kobresia littledalei, the first chromosome-level genome in the family Cyperaceae.</title>
        <authorList>
            <person name="Qu G."/>
        </authorList>
    </citation>
    <scope>NUCLEOTIDE SEQUENCE</scope>
    <source>
        <strain evidence="7">C.B.Clarke</strain>
        <tissue evidence="7">Leaf</tissue>
    </source>
</reference>
<keyword evidence="4" id="KW-0804">Transcription</keyword>
<dbReference type="GO" id="GO:0006355">
    <property type="term" value="P:regulation of DNA-templated transcription"/>
    <property type="evidence" value="ECO:0007669"/>
    <property type="project" value="InterPro"/>
</dbReference>
<dbReference type="EMBL" id="SWLB01000010">
    <property type="protein sequence ID" value="KAF3333696.1"/>
    <property type="molecule type" value="Genomic_DNA"/>
</dbReference>
<dbReference type="Pfam" id="PF02362">
    <property type="entry name" value="B3"/>
    <property type="match status" value="1"/>
</dbReference>
<gene>
    <name evidence="7" type="ORF">FCM35_KLT01387</name>
</gene>
<dbReference type="GO" id="GO:0009725">
    <property type="term" value="P:response to hormone"/>
    <property type="evidence" value="ECO:0007669"/>
    <property type="project" value="InterPro"/>
</dbReference>
<dbReference type="InterPro" id="IPR015300">
    <property type="entry name" value="DNA-bd_pseudobarrel_sf"/>
</dbReference>
<dbReference type="InterPro" id="IPR044835">
    <property type="entry name" value="ARF_plant"/>
</dbReference>